<feature type="transmembrane region" description="Helical" evidence="7">
    <location>
        <begin position="177"/>
        <end position="195"/>
    </location>
</feature>
<feature type="transmembrane region" description="Helical" evidence="7">
    <location>
        <begin position="93"/>
        <end position="113"/>
    </location>
</feature>
<evidence type="ECO:0000256" key="4">
    <source>
        <dbReference type="ARBA" id="ARBA00022692"/>
    </source>
</evidence>
<sequence>MPSARPSSVPALGLVLGSCVSLQLGAAGAAHLFDDVSPAGVSFLRLAVAAVVLGVLFRPRVRGWTAAQWRAAVVFGVTLAAMNGMFYEAIARIPLGVAVTIEFVGPLALSAVLTRRARDLVWVATAAAGVAALGLSSDDVGGRLDPWGVAFALGAGAFWAAYILASSRVARTVPGQGGLVVAAAVAAVALAPFGAADAVVVRDDASLLLLAVVTGLLASVVPYTLELAALRRLSPRPFGIMLSLEPAVAMLFGWLLLSQAVDALHVVAAGAVIAASLGSAVTAPEPPRPAGPPAPAP</sequence>
<dbReference type="PROSITE" id="PS51257">
    <property type="entry name" value="PROKAR_LIPOPROTEIN"/>
    <property type="match status" value="1"/>
</dbReference>
<evidence type="ECO:0000256" key="3">
    <source>
        <dbReference type="ARBA" id="ARBA00022475"/>
    </source>
</evidence>
<feature type="transmembrane region" description="Helical" evidence="7">
    <location>
        <begin position="120"/>
        <end position="135"/>
    </location>
</feature>
<accession>A0A9X5FEN4</accession>
<evidence type="ECO:0000313" key="9">
    <source>
        <dbReference type="EMBL" id="NKX92834.1"/>
    </source>
</evidence>
<reference evidence="9 10" key="1">
    <citation type="submission" date="2020-04" db="EMBL/GenBank/DDBJ databases">
        <title>MicrobeNet Type strains.</title>
        <authorList>
            <person name="Nicholson A.C."/>
        </authorList>
    </citation>
    <scope>NUCLEOTIDE SEQUENCE [LARGE SCALE GENOMIC DNA]</scope>
    <source>
        <strain evidence="9 10">ATCC BAA-789</strain>
    </source>
</reference>
<dbReference type="SUPFAM" id="SSF103481">
    <property type="entry name" value="Multidrug resistance efflux transporter EmrE"/>
    <property type="match status" value="1"/>
</dbReference>
<dbReference type="RefSeq" id="WP_168446824.1">
    <property type="nucleotide sequence ID" value="NZ_JAAXOW010000001.1"/>
</dbReference>
<keyword evidence="5 7" id="KW-1133">Transmembrane helix</keyword>
<evidence type="ECO:0000256" key="1">
    <source>
        <dbReference type="ARBA" id="ARBA00004651"/>
    </source>
</evidence>
<keyword evidence="6 7" id="KW-0472">Membrane</keyword>
<dbReference type="AlphaFoldDB" id="A0A9X5FEN4"/>
<evidence type="ECO:0000259" key="8">
    <source>
        <dbReference type="Pfam" id="PF00892"/>
    </source>
</evidence>
<feature type="transmembrane region" description="Helical" evidence="7">
    <location>
        <begin position="207"/>
        <end position="225"/>
    </location>
</feature>
<keyword evidence="3" id="KW-1003">Cell membrane</keyword>
<dbReference type="Pfam" id="PF00892">
    <property type="entry name" value="EamA"/>
    <property type="match status" value="1"/>
</dbReference>
<evidence type="ECO:0000256" key="6">
    <source>
        <dbReference type="ARBA" id="ARBA00023136"/>
    </source>
</evidence>
<name>A0A9X5FEN4_9MICO</name>
<dbReference type="InterPro" id="IPR000620">
    <property type="entry name" value="EamA_dom"/>
</dbReference>
<feature type="transmembrane region" description="Helical" evidence="7">
    <location>
        <begin position="237"/>
        <end position="257"/>
    </location>
</feature>
<proteinExistence type="inferred from homology"/>
<evidence type="ECO:0000256" key="7">
    <source>
        <dbReference type="SAM" id="Phobius"/>
    </source>
</evidence>
<dbReference type="PANTHER" id="PTHR42920">
    <property type="entry name" value="OS03G0707200 PROTEIN-RELATED"/>
    <property type="match status" value="1"/>
</dbReference>
<dbReference type="EMBL" id="JAAXOW010000001">
    <property type="protein sequence ID" value="NKX92834.1"/>
    <property type="molecule type" value="Genomic_DNA"/>
</dbReference>
<comment type="caution">
    <text evidence="9">The sequence shown here is derived from an EMBL/GenBank/DDBJ whole genome shotgun (WGS) entry which is preliminary data.</text>
</comment>
<feature type="transmembrane region" description="Helical" evidence="7">
    <location>
        <begin position="39"/>
        <end position="57"/>
    </location>
</feature>
<dbReference type="PANTHER" id="PTHR42920:SF11">
    <property type="entry name" value="INNER MEMBRANE PROTEIN YTFF"/>
    <property type="match status" value="1"/>
</dbReference>
<evidence type="ECO:0000256" key="5">
    <source>
        <dbReference type="ARBA" id="ARBA00022989"/>
    </source>
</evidence>
<feature type="domain" description="EamA" evidence="8">
    <location>
        <begin position="147"/>
        <end position="277"/>
    </location>
</feature>
<dbReference type="Proteomes" id="UP000774283">
    <property type="component" value="Unassembled WGS sequence"/>
</dbReference>
<keyword evidence="4 7" id="KW-0812">Transmembrane</keyword>
<feature type="transmembrane region" description="Helical" evidence="7">
    <location>
        <begin position="69"/>
        <end position="87"/>
    </location>
</feature>
<gene>
    <name evidence="9" type="ORF">HF995_06025</name>
</gene>
<protein>
    <submittedName>
        <fullName evidence="9">EamA family transporter</fullName>
    </submittedName>
</protein>
<feature type="transmembrane region" description="Helical" evidence="7">
    <location>
        <begin position="147"/>
        <end position="165"/>
    </location>
</feature>
<dbReference type="InterPro" id="IPR037185">
    <property type="entry name" value="EmrE-like"/>
</dbReference>
<keyword evidence="10" id="KW-1185">Reference proteome</keyword>
<organism evidence="9 10">
    <name type="scientific">Sanguibacter hominis ATCC BAA-789</name>
    <dbReference type="NCBI Taxonomy" id="1312740"/>
    <lineage>
        <taxon>Bacteria</taxon>
        <taxon>Bacillati</taxon>
        <taxon>Actinomycetota</taxon>
        <taxon>Actinomycetes</taxon>
        <taxon>Micrococcales</taxon>
        <taxon>Sanguibacteraceae</taxon>
        <taxon>Sanguibacter</taxon>
    </lineage>
</organism>
<dbReference type="InterPro" id="IPR051258">
    <property type="entry name" value="Diverse_Substrate_Transporter"/>
</dbReference>
<comment type="subcellular location">
    <subcellularLocation>
        <location evidence="1">Cell membrane</location>
        <topology evidence="1">Multi-pass membrane protein</topology>
    </subcellularLocation>
</comment>
<dbReference type="GO" id="GO:0005886">
    <property type="term" value="C:plasma membrane"/>
    <property type="evidence" value="ECO:0007669"/>
    <property type="project" value="UniProtKB-SubCell"/>
</dbReference>
<evidence type="ECO:0000256" key="2">
    <source>
        <dbReference type="ARBA" id="ARBA00007362"/>
    </source>
</evidence>
<comment type="similarity">
    <text evidence="2">Belongs to the EamA transporter family.</text>
</comment>
<evidence type="ECO:0000313" key="10">
    <source>
        <dbReference type="Proteomes" id="UP000774283"/>
    </source>
</evidence>